<protein>
    <submittedName>
        <fullName evidence="2">1998_t:CDS:1</fullName>
    </submittedName>
</protein>
<keyword evidence="3" id="KW-1185">Reference proteome</keyword>
<accession>A0A9N9HGN3</accession>
<dbReference type="EMBL" id="CAJVPI010006527">
    <property type="protein sequence ID" value="CAG8679155.1"/>
    <property type="molecule type" value="Genomic_DNA"/>
</dbReference>
<dbReference type="Proteomes" id="UP000789739">
    <property type="component" value="Unassembled WGS sequence"/>
</dbReference>
<evidence type="ECO:0000256" key="1">
    <source>
        <dbReference type="SAM" id="MobiDB-lite"/>
    </source>
</evidence>
<organism evidence="2 3">
    <name type="scientific">Paraglomus brasilianum</name>
    <dbReference type="NCBI Taxonomy" id="144538"/>
    <lineage>
        <taxon>Eukaryota</taxon>
        <taxon>Fungi</taxon>
        <taxon>Fungi incertae sedis</taxon>
        <taxon>Mucoromycota</taxon>
        <taxon>Glomeromycotina</taxon>
        <taxon>Glomeromycetes</taxon>
        <taxon>Paraglomerales</taxon>
        <taxon>Paraglomeraceae</taxon>
        <taxon>Paraglomus</taxon>
    </lineage>
</organism>
<comment type="caution">
    <text evidence="2">The sequence shown here is derived from an EMBL/GenBank/DDBJ whole genome shotgun (WGS) entry which is preliminary data.</text>
</comment>
<feature type="non-terminal residue" evidence="2">
    <location>
        <position position="49"/>
    </location>
</feature>
<gene>
    <name evidence="2" type="ORF">PBRASI_LOCUS11709</name>
</gene>
<reference evidence="2" key="1">
    <citation type="submission" date="2021-06" db="EMBL/GenBank/DDBJ databases">
        <authorList>
            <person name="Kallberg Y."/>
            <person name="Tangrot J."/>
            <person name="Rosling A."/>
        </authorList>
    </citation>
    <scope>NUCLEOTIDE SEQUENCE</scope>
    <source>
        <strain evidence="2">BR232B</strain>
    </source>
</reference>
<sequence length="49" mass="5723">DATGEYITTPPVRKERRGRKPWVSGRFQQHKRDRTLSKSAPIQSRITTE</sequence>
<feature type="compositionally biased region" description="Polar residues" evidence="1">
    <location>
        <begin position="37"/>
        <end position="49"/>
    </location>
</feature>
<dbReference type="AlphaFoldDB" id="A0A9N9HGN3"/>
<proteinExistence type="predicted"/>
<feature type="region of interest" description="Disordered" evidence="1">
    <location>
        <begin position="1"/>
        <end position="49"/>
    </location>
</feature>
<evidence type="ECO:0000313" key="3">
    <source>
        <dbReference type="Proteomes" id="UP000789739"/>
    </source>
</evidence>
<name>A0A9N9HGN3_9GLOM</name>
<feature type="non-terminal residue" evidence="2">
    <location>
        <position position="1"/>
    </location>
</feature>
<evidence type="ECO:0000313" key="2">
    <source>
        <dbReference type="EMBL" id="CAG8679155.1"/>
    </source>
</evidence>